<evidence type="ECO:0000313" key="3">
    <source>
        <dbReference type="Proteomes" id="UP000005384"/>
    </source>
</evidence>
<dbReference type="PATRIC" id="fig|742737.3.peg.4856"/>
<evidence type="ECO:0000259" key="1">
    <source>
        <dbReference type="Pfam" id="PF04717"/>
    </source>
</evidence>
<dbReference type="EMBL" id="ADLN01000126">
    <property type="protein sequence ID" value="EHI57144.1"/>
    <property type="molecule type" value="Genomic_DNA"/>
</dbReference>
<dbReference type="Pfam" id="PF05954">
    <property type="entry name" value="Phage_GPD"/>
    <property type="match status" value="1"/>
</dbReference>
<feature type="domain" description="Gp5/Type VI secretion system Vgr protein OB-fold" evidence="1">
    <location>
        <begin position="285"/>
        <end position="344"/>
    </location>
</feature>
<keyword evidence="3" id="KW-1185">Reference proteome</keyword>
<sequence length="449" mass="51829">MNAFQLDIHPFQISQISKFSIIKNINEHVSLVIKGFIHKEQAEEILARRMIHSEISVSIEEDREEKKLLFRGVITELELHMEGNLYEVEVVALSYTCLLEQEIMFRTFQRKGQTCRDIAKEVIESRKEASIICLCGEKSVAPLEVQYQESDWGFLKRIASQSNSVLIPDCYLNKAAVYFGMRDGKRVEEINTKSCKISDCIYDGKICREYILEVDRFAEIGDKFLYNNMELQIFGVKLELINQELKRFYYLRKPEKSIRRIYYNTSLAGTSMYGKVKRVRREKLQIELDKDKGKQTGQRWFDYATVYSSPDGSGWYCMPEIGDEICLYFPDELPEHAYVLNALHMEESEERKDPENKYIRTRRNQEVRFAPGQIKITNHKGLSVVLDDEKGIEIRSNKDIVLDAGGMIDINSGGSVVARGGSAVVLKQNSNMIAIRNGIREHGAIIERQ</sequence>
<protein>
    <recommendedName>
        <fullName evidence="1">Gp5/Type VI secretion system Vgr protein OB-fold domain-containing protein</fullName>
    </recommendedName>
</protein>
<dbReference type="InterPro" id="IPR006531">
    <property type="entry name" value="Gp5/Vgr_OB"/>
</dbReference>
<evidence type="ECO:0000313" key="2">
    <source>
        <dbReference type="EMBL" id="EHI57144.1"/>
    </source>
</evidence>
<dbReference type="Proteomes" id="UP000005384">
    <property type="component" value="Unassembled WGS sequence"/>
</dbReference>
<dbReference type="Pfam" id="PF04717">
    <property type="entry name" value="Phage_base_V"/>
    <property type="match status" value="1"/>
</dbReference>
<reference evidence="2 3" key="1">
    <citation type="submission" date="2011-08" db="EMBL/GenBank/DDBJ databases">
        <title>The Genome Sequence of Clostridium hathewayi WAL-18680.</title>
        <authorList>
            <consortium name="The Broad Institute Genome Sequencing Platform"/>
            <person name="Earl A."/>
            <person name="Ward D."/>
            <person name="Feldgarden M."/>
            <person name="Gevers D."/>
            <person name="Finegold S.M."/>
            <person name="Summanen P.H."/>
            <person name="Molitoris D.R."/>
            <person name="Song M."/>
            <person name="Daigneault M."/>
            <person name="Allen-Vercoe E."/>
            <person name="Young S.K."/>
            <person name="Zeng Q."/>
            <person name="Gargeya S."/>
            <person name="Fitzgerald M."/>
            <person name="Haas B."/>
            <person name="Abouelleil A."/>
            <person name="Alvarado L."/>
            <person name="Arachchi H.M."/>
            <person name="Berlin A."/>
            <person name="Brown A."/>
            <person name="Chapman S.B."/>
            <person name="Chen Z."/>
            <person name="Dunbar C."/>
            <person name="Freedman E."/>
            <person name="Gearin G."/>
            <person name="Gellesch M."/>
            <person name="Goldberg J."/>
            <person name="Griggs A."/>
            <person name="Gujja S."/>
            <person name="Heiman D."/>
            <person name="Howarth C."/>
            <person name="Larson L."/>
            <person name="Lui A."/>
            <person name="MacDonald P.J.P."/>
            <person name="Montmayeur A."/>
            <person name="Murphy C."/>
            <person name="Neiman D."/>
            <person name="Pearson M."/>
            <person name="Priest M."/>
            <person name="Roberts A."/>
            <person name="Saif S."/>
            <person name="Shea T."/>
            <person name="Shenoy N."/>
            <person name="Sisk P."/>
            <person name="Stolte C."/>
            <person name="Sykes S."/>
            <person name="Wortman J."/>
            <person name="Nusbaum C."/>
            <person name="Birren B."/>
        </authorList>
    </citation>
    <scope>NUCLEOTIDE SEQUENCE [LARGE SCALE GENOMIC DNA]</scope>
    <source>
        <strain evidence="2 3">WAL-18680</strain>
    </source>
</reference>
<dbReference type="HOGENOM" id="CLU_030496_2_0_9"/>
<organism evidence="2 3">
    <name type="scientific">Hungatella hathewayi WAL-18680</name>
    <dbReference type="NCBI Taxonomy" id="742737"/>
    <lineage>
        <taxon>Bacteria</taxon>
        <taxon>Bacillati</taxon>
        <taxon>Bacillota</taxon>
        <taxon>Clostridia</taxon>
        <taxon>Lachnospirales</taxon>
        <taxon>Lachnospiraceae</taxon>
        <taxon>Hungatella</taxon>
    </lineage>
</organism>
<dbReference type="OrthoDB" id="95423at2"/>
<accession>G5IMZ3</accession>
<dbReference type="RefSeq" id="WP_006782859.1">
    <property type="nucleotide sequence ID" value="NZ_CP040506.1"/>
</dbReference>
<dbReference type="SUPFAM" id="SSF69279">
    <property type="entry name" value="Phage tail proteins"/>
    <property type="match status" value="1"/>
</dbReference>
<comment type="caution">
    <text evidence="2">The sequence shown here is derived from an EMBL/GenBank/DDBJ whole genome shotgun (WGS) entry which is preliminary data.</text>
</comment>
<proteinExistence type="predicted"/>
<dbReference type="AlphaFoldDB" id="G5IMZ3"/>
<gene>
    <name evidence="2" type="ORF">HMPREF9473_04871</name>
</gene>
<name>G5IMZ3_9FIRM</name>